<name>A0A7S2HUX5_9EUKA</name>
<organism evidence="1">
    <name type="scientific">Haptolina brevifila</name>
    <dbReference type="NCBI Taxonomy" id="156173"/>
    <lineage>
        <taxon>Eukaryota</taxon>
        <taxon>Haptista</taxon>
        <taxon>Haptophyta</taxon>
        <taxon>Prymnesiophyceae</taxon>
        <taxon>Prymnesiales</taxon>
        <taxon>Prymnesiaceae</taxon>
        <taxon>Haptolina</taxon>
    </lineage>
</organism>
<reference evidence="1" key="1">
    <citation type="submission" date="2021-01" db="EMBL/GenBank/DDBJ databases">
        <authorList>
            <person name="Corre E."/>
            <person name="Pelletier E."/>
            <person name="Niang G."/>
            <person name="Scheremetjew M."/>
            <person name="Finn R."/>
            <person name="Kale V."/>
            <person name="Holt S."/>
            <person name="Cochrane G."/>
            <person name="Meng A."/>
            <person name="Brown T."/>
            <person name="Cohen L."/>
        </authorList>
    </citation>
    <scope>NUCLEOTIDE SEQUENCE</scope>
    <source>
        <strain evidence="1">UTEX LB 985</strain>
    </source>
</reference>
<dbReference type="AlphaFoldDB" id="A0A7S2HUX5"/>
<proteinExistence type="predicted"/>
<accession>A0A7S2HUX5</accession>
<protein>
    <submittedName>
        <fullName evidence="1">Uncharacterized protein</fullName>
    </submittedName>
</protein>
<gene>
    <name evidence="1" type="ORF">CBRE1094_LOCUS29044</name>
</gene>
<sequence>MLALLSLSNAFSTPSLATLSSQILSPARATIYAEVFESPTGDAATMDAAANVLKASKRFGKAQVGAAQDWIEKALAGETAENLMEQKLALFDQCQVDDSSGVCKELDAALTALEELSSARGGVKAKPRSASAIFDAMFNADPVQKAVARVKKAAGAFGPEQKKAADVWIEKTMAREVTDGGASLLNEQVLLFGECLLSEDGTPSKCEDLQQALTDMQSAMIANGFEPDTCVSSPLDGLADPDDYGDAPEGYCYDPWGRLILTKMGK</sequence>
<dbReference type="EMBL" id="HBGU01053169">
    <property type="protein sequence ID" value="CAD9500327.1"/>
    <property type="molecule type" value="Transcribed_RNA"/>
</dbReference>
<evidence type="ECO:0000313" key="1">
    <source>
        <dbReference type="EMBL" id="CAD9500327.1"/>
    </source>
</evidence>